<proteinExistence type="predicted"/>
<feature type="compositionally biased region" description="Gly residues" evidence="1">
    <location>
        <begin position="371"/>
        <end position="380"/>
    </location>
</feature>
<gene>
    <name evidence="2" type="ORF">AVDCRST_MAG04-2040</name>
</gene>
<feature type="region of interest" description="Disordered" evidence="1">
    <location>
        <begin position="152"/>
        <end position="215"/>
    </location>
</feature>
<feature type="compositionally biased region" description="Basic and acidic residues" evidence="1">
    <location>
        <begin position="1"/>
        <end position="10"/>
    </location>
</feature>
<dbReference type="EMBL" id="CADCTL010000142">
    <property type="protein sequence ID" value="CAA9250739.1"/>
    <property type="molecule type" value="Genomic_DNA"/>
</dbReference>
<feature type="region of interest" description="Disordered" evidence="1">
    <location>
        <begin position="237"/>
        <end position="449"/>
    </location>
</feature>
<evidence type="ECO:0000313" key="2">
    <source>
        <dbReference type="EMBL" id="CAA9250739.1"/>
    </source>
</evidence>
<feature type="compositionally biased region" description="Basic and acidic residues" evidence="1">
    <location>
        <begin position="243"/>
        <end position="252"/>
    </location>
</feature>
<feature type="region of interest" description="Disordered" evidence="1">
    <location>
        <begin position="1"/>
        <end position="89"/>
    </location>
</feature>
<feature type="compositionally biased region" description="Low complexity" evidence="1">
    <location>
        <begin position="61"/>
        <end position="75"/>
    </location>
</feature>
<feature type="non-terminal residue" evidence="2">
    <location>
        <position position="1"/>
    </location>
</feature>
<accession>A0A6J4IFM3</accession>
<feature type="compositionally biased region" description="Basic and acidic residues" evidence="1">
    <location>
        <begin position="20"/>
        <end position="29"/>
    </location>
</feature>
<dbReference type="AlphaFoldDB" id="A0A6J4IFM3"/>
<name>A0A6J4IFM3_9PROT</name>
<feature type="compositionally biased region" description="Basic residues" evidence="1">
    <location>
        <begin position="178"/>
        <end position="192"/>
    </location>
</feature>
<evidence type="ECO:0000256" key="1">
    <source>
        <dbReference type="SAM" id="MobiDB-lite"/>
    </source>
</evidence>
<feature type="compositionally biased region" description="Basic residues" evidence="1">
    <location>
        <begin position="347"/>
        <end position="358"/>
    </location>
</feature>
<reference evidence="2" key="1">
    <citation type="submission" date="2020-02" db="EMBL/GenBank/DDBJ databases">
        <authorList>
            <person name="Meier V. D."/>
        </authorList>
    </citation>
    <scope>NUCLEOTIDE SEQUENCE</scope>
    <source>
        <strain evidence="2">AVDCRST_MAG04</strain>
    </source>
</reference>
<sequence length="449" mass="45886">DRARLADRAHQPVGRGAAADGHRDPRAPRDGGAGRGHRRRQPLLGGAGAHLRPFPRRRAPARAGPGRVAAHGRAAPRLDARDAPQRAAGALGHHGADAADLGAALARGAAAARRRPGARDRRAGGRLPAGVHVGDALLRRLHRLARLPRRDGAARAGAAGRLPRRGGERASGLGPGVRRLRGAAARRVRRRAGERLGQPAHAARPAGLDLARPPTAALPPARPAVAAGLAALPRGVPRGAAHRRADVAGDRPVRRRGAGGGPARRGAARGARGRGAGGDGHLHGALGHRAGCDGARRPRRRGRGREGRRAGRLGRGGARHGLHGGDGGGDRGGLRRPALAVPEHRGPGRARRGGHRRHPAGDRRAVPVGGRRAGGRGGRAAGPARHARADALRRRGLLGHRPADRARAGLPARLRGQRDLDRPRRRAGGGGGAPAAPVAAAGGGALAPV</sequence>
<feature type="non-terminal residue" evidence="2">
    <location>
        <position position="449"/>
    </location>
</feature>
<organism evidence="2">
    <name type="scientific">uncultured Acetobacteraceae bacterium</name>
    <dbReference type="NCBI Taxonomy" id="169975"/>
    <lineage>
        <taxon>Bacteria</taxon>
        <taxon>Pseudomonadati</taxon>
        <taxon>Pseudomonadota</taxon>
        <taxon>Alphaproteobacteria</taxon>
        <taxon>Acetobacterales</taxon>
        <taxon>Acetobacteraceae</taxon>
        <taxon>environmental samples</taxon>
    </lineage>
</organism>
<protein>
    <submittedName>
        <fullName evidence="2">Uncharacterized protein</fullName>
    </submittedName>
</protein>